<feature type="compositionally biased region" description="Basic and acidic residues" evidence="1">
    <location>
        <begin position="118"/>
        <end position="128"/>
    </location>
</feature>
<dbReference type="EMBL" id="JBBJBU010000010">
    <property type="protein sequence ID" value="KAK7203811.1"/>
    <property type="molecule type" value="Genomic_DNA"/>
</dbReference>
<feature type="region of interest" description="Disordered" evidence="1">
    <location>
        <begin position="75"/>
        <end position="209"/>
    </location>
</feature>
<dbReference type="GeneID" id="90040769"/>
<gene>
    <name evidence="2" type="ORF">BZA70DRAFT_60992</name>
</gene>
<feature type="compositionally biased region" description="Basic and acidic residues" evidence="1">
    <location>
        <begin position="721"/>
        <end position="735"/>
    </location>
</feature>
<proteinExistence type="predicted"/>
<dbReference type="RefSeq" id="XP_064766844.1">
    <property type="nucleotide sequence ID" value="XM_064915257.1"/>
</dbReference>
<name>A0ABR1F1U2_9ASCO</name>
<feature type="region of interest" description="Disordered" evidence="1">
    <location>
        <begin position="444"/>
        <end position="468"/>
    </location>
</feature>
<evidence type="ECO:0000313" key="3">
    <source>
        <dbReference type="Proteomes" id="UP001498771"/>
    </source>
</evidence>
<reference evidence="2 3" key="1">
    <citation type="submission" date="2024-03" db="EMBL/GenBank/DDBJ databases">
        <title>Genome-scale model development and genomic sequencing of the oleaginous clade Lipomyces.</title>
        <authorList>
            <consortium name="Lawrence Berkeley National Laboratory"/>
            <person name="Czajka J.J."/>
            <person name="Han Y."/>
            <person name="Kim J."/>
            <person name="Mondo S.J."/>
            <person name="Hofstad B.A."/>
            <person name="Robles A."/>
            <person name="Haridas S."/>
            <person name="Riley R."/>
            <person name="LaButti K."/>
            <person name="Pangilinan J."/>
            <person name="Andreopoulos W."/>
            <person name="Lipzen A."/>
            <person name="Yan J."/>
            <person name="Wang M."/>
            <person name="Ng V."/>
            <person name="Grigoriev I.V."/>
            <person name="Spatafora J.W."/>
            <person name="Magnuson J.K."/>
            <person name="Baker S.E."/>
            <person name="Pomraning K.R."/>
        </authorList>
    </citation>
    <scope>NUCLEOTIDE SEQUENCE [LARGE SCALE GENOMIC DNA]</scope>
    <source>
        <strain evidence="2 3">Phaff 52-87</strain>
    </source>
</reference>
<accession>A0ABR1F1U2</accession>
<sequence length="803" mass="88492">MSVFKSLARLFSPHTTPSTPSTDPADTSLAQTIFTPEQAVTFTASVAPFIPPGRHSTIKKRNIFSRRSINHKRRNAKSIFEIDENDMPPFPGPLNTPAAAADDYSNPPSGEEAEEPVDPPKQDPEQHIPDNLSSPSSGLKKERGTWKLSLSRPFHRRRAGDKDTKEEERKDQERREDQPEEGSGSAAADTAFADLPESSADEVSEDNKTTLRKHSFRHWLFGTSSRRRSKKSARSFSNLEQPVISESFVCEAADTRSESATQLLYHDIAQISLSEIGIDPNSLARYQNILYQTCSENLSLNFTPIEDGNWVYSSSSAPEADDFFNADDEFISQLEEHLRQTLSKSYAGAQILCDPALLLSREEIPQDPADAVFVTDCASKWPRARFVPELRDPIEEVEEETDEWEEKEWERKRRLIERNMSIVESCVGDLEGDCAEVDMEIVNDDSSEHSSDSSAVGTSPDTALGDDSVKQQDISGVDRSLLSLGFISVPEAQHLMAQTAANADADSELADETTDDPLTNDISHIISPDLISGFKWFKYSSSSLPSTAEPIIPRRSLPDRITDASVEISDRDHRAIDRVVAERGKESFSGSEDEDEDSSFSAKSLGAVVSEFIQKHARGGAVCLSEVRSDGVPAVSEIGGRVVTADNSFAAAAAAAAAAVVDEEASPSETELKTCADLGDKLQEMKVHLGSPSMPSSSYWDSLATYFGSQRRRRVSAQMQDTEHADETTQHRKQEFSFSSDEFANVTDIDDEDEDDESLQHEIQNDADTATTTPLLASTTSPAHAVRGAITYYREKCNASFYN</sequence>
<feature type="region of interest" description="Disordered" evidence="1">
    <location>
        <begin position="714"/>
        <end position="744"/>
    </location>
</feature>
<evidence type="ECO:0000256" key="1">
    <source>
        <dbReference type="SAM" id="MobiDB-lite"/>
    </source>
</evidence>
<feature type="compositionally biased region" description="Basic and acidic residues" evidence="1">
    <location>
        <begin position="160"/>
        <end position="177"/>
    </location>
</feature>
<dbReference type="Proteomes" id="UP001498771">
    <property type="component" value="Unassembled WGS sequence"/>
</dbReference>
<protein>
    <submittedName>
        <fullName evidence="2">Uncharacterized protein</fullName>
    </submittedName>
</protein>
<evidence type="ECO:0000313" key="2">
    <source>
        <dbReference type="EMBL" id="KAK7203811.1"/>
    </source>
</evidence>
<keyword evidence="3" id="KW-1185">Reference proteome</keyword>
<comment type="caution">
    <text evidence="2">The sequence shown here is derived from an EMBL/GenBank/DDBJ whole genome shotgun (WGS) entry which is preliminary data.</text>
</comment>
<organism evidence="2 3">
    <name type="scientific">Myxozyma melibiosi</name>
    <dbReference type="NCBI Taxonomy" id="54550"/>
    <lineage>
        <taxon>Eukaryota</taxon>
        <taxon>Fungi</taxon>
        <taxon>Dikarya</taxon>
        <taxon>Ascomycota</taxon>
        <taxon>Saccharomycotina</taxon>
        <taxon>Lipomycetes</taxon>
        <taxon>Lipomycetales</taxon>
        <taxon>Lipomycetaceae</taxon>
        <taxon>Myxozyma</taxon>
    </lineage>
</organism>